<protein>
    <recommendedName>
        <fullName evidence="2">PLL-like beta propeller domain-containing protein</fullName>
    </recommendedName>
</protein>
<dbReference type="RefSeq" id="WP_222972990.1">
    <property type="nucleotide sequence ID" value="NZ_JAINVZ010000001.1"/>
</dbReference>
<evidence type="ECO:0000256" key="1">
    <source>
        <dbReference type="SAM" id="SignalP"/>
    </source>
</evidence>
<dbReference type="InterPro" id="IPR006311">
    <property type="entry name" value="TAT_signal"/>
</dbReference>
<evidence type="ECO:0000313" key="4">
    <source>
        <dbReference type="Proteomes" id="UP001198565"/>
    </source>
</evidence>
<evidence type="ECO:0000313" key="3">
    <source>
        <dbReference type="EMBL" id="MBY8883403.1"/>
    </source>
</evidence>
<feature type="domain" description="PLL-like beta propeller" evidence="2">
    <location>
        <begin position="63"/>
        <end position="256"/>
    </location>
</feature>
<dbReference type="InterPro" id="IPR058502">
    <property type="entry name" value="PLL-like_beta-prop"/>
</dbReference>
<sequence length="272" mass="28517">MRTSTRRAVLSAAVTALLAVGTGLVPSAAQATAPRPSHTAAGSPGTQVETVSVARRDGGTAQFGVFTDTTGADHLWYRTQTVPGGAYRSWQQVGTARLNNQYPVLSAAEDADGRLEAFTMEYQSTDIVRVAQTRPGGPWSAPVAFGPSSGASVPFSFGYPYLYRMADGRLAYFAVYSDATDNELFSAAQDAHGTWGSWTDLGTGPEPEPVGTPTSVTENPDGGLTVVAHLWNASSGYYCEITQLGAGGPWGPWRTCATDGCTDARRGGGPVR</sequence>
<proteinExistence type="predicted"/>
<feature type="chain" id="PRO_5046583228" description="PLL-like beta propeller domain-containing protein" evidence="1">
    <location>
        <begin position="32"/>
        <end position="272"/>
    </location>
</feature>
<dbReference type="SUPFAM" id="SSF89372">
    <property type="entry name" value="Fucose-specific lectin"/>
    <property type="match status" value="1"/>
</dbReference>
<keyword evidence="4" id="KW-1185">Reference proteome</keyword>
<reference evidence="3 4" key="1">
    <citation type="submission" date="2021-08" db="EMBL/GenBank/DDBJ databases">
        <title>Streptomyces sp. PTM05 isolated from lichen.</title>
        <authorList>
            <person name="Somphong A."/>
            <person name="Phongsopitanun W."/>
            <person name="Tanasupawat S."/>
        </authorList>
    </citation>
    <scope>NUCLEOTIDE SEQUENCE [LARGE SCALE GENOMIC DNA]</scope>
    <source>
        <strain evidence="3 4">Ptm05</strain>
    </source>
</reference>
<name>A0ABS7QJQ2_9ACTN</name>
<comment type="caution">
    <text evidence="3">The sequence shown here is derived from an EMBL/GenBank/DDBJ whole genome shotgun (WGS) entry which is preliminary data.</text>
</comment>
<keyword evidence="1" id="KW-0732">Signal</keyword>
<dbReference type="PROSITE" id="PS51318">
    <property type="entry name" value="TAT"/>
    <property type="match status" value="1"/>
</dbReference>
<feature type="signal peptide" evidence="1">
    <location>
        <begin position="1"/>
        <end position="31"/>
    </location>
</feature>
<dbReference type="Pfam" id="PF26607">
    <property type="entry name" value="DUF8189"/>
    <property type="match status" value="1"/>
</dbReference>
<gene>
    <name evidence="3" type="ORF">K7472_00895</name>
</gene>
<dbReference type="Proteomes" id="UP001198565">
    <property type="component" value="Unassembled WGS sequence"/>
</dbReference>
<organism evidence="3 4">
    <name type="scientific">Streptantibioticus parmotrematis</name>
    <dbReference type="NCBI Taxonomy" id="2873249"/>
    <lineage>
        <taxon>Bacteria</taxon>
        <taxon>Bacillati</taxon>
        <taxon>Actinomycetota</taxon>
        <taxon>Actinomycetes</taxon>
        <taxon>Kitasatosporales</taxon>
        <taxon>Streptomycetaceae</taxon>
        <taxon>Streptantibioticus</taxon>
    </lineage>
</organism>
<evidence type="ECO:0000259" key="2">
    <source>
        <dbReference type="Pfam" id="PF26607"/>
    </source>
</evidence>
<dbReference type="EMBL" id="JAINVZ010000001">
    <property type="protein sequence ID" value="MBY8883403.1"/>
    <property type="molecule type" value="Genomic_DNA"/>
</dbReference>
<accession>A0ABS7QJQ2</accession>